<sequence length="3072" mass="317464">MFSNSIREYLTSKSLNLSDMKKNLLLAALFCLLSFTTNRAFAQLTQGDFAIVGFNGNAATVNLAIVALKVIPSGTELKITDRGWDQSALVTNGSDGLITWTTTSSIPAGTIFNIAITGGAVPTATGLEAYGTVTVTGWTTGTVVAGGGDNWFLYSGDDATPSFIYGFANWSTALPGTNVPDPTTGWQSAGTVSAAVSYLPTILAAGNFYVTLTIAGTPPTGYHGDYNNYSGTFTGTKASILTAINIKSNWTTTELLANKKSLAPGGAAFPGVNPIFQLGTNVSNVTSTTANGTYKTGDVIVVNVTFSTIVNVTGTPLLSLNTGANASYSGGTGTNTLTFDYTVASGQSSADLDYTSTTALALNGGTIKDAASTDATLTLATPGAANSLGNNKAIVIDTIAPTVTSVNSTTPNGTYKAGDLINININFSEAVTVTGTPRIALNSGVAVNYVNGSGTSTLNFNYTVGTGQNSADLDYFTITGPIDLSGAAIKDAAGNSATLILPAPGAPNSLGGNKNIIIDTASPEVSSVNSTLPNGTYKIGDLLPITVNFSETVTVTGTPTLSLNSGGTASYVSGSGTTALIFNYTVGLNQAVADLDQASTTALVLAGGTIKDVVGNNATLTLAAPGTANSLAANKDIAINTTTPTIVSITRVSNANINLTTAQFLVTFSENVTGVNTSDFSITSSGITGSTVTFVSGSTTTRTVTVNTGTGSGTLRLDLKNSGTGIINTIGNEIQGGYTAGEVYNIDKSAPTLTTVTIASNNANTAKAKPGDLVTLSFTTAETIGTPVVNIFGNTATVTNTSANNWTATYTTQSADANGVIPFNIAFTDVAGNVGTAVTATTNAGSVTYDKTVPTLTTVAIVSNNASNQTAKTGNTIAIAFTASEVINLPVVTIAGNTVVPSPAGGNSYIATYILTGTEPEGTVAFNIAFTDLTGNTGTAVTATTNSSSVFYYKTIPTLSAVAIASNNLTISKAKAGDLITLNFTASVTITTPTVTIGGAAVTPTNTGGNNWTATQTVSGLTPEGVLAFNIAFSDVPGNAGVPVTTTTNSSSVTVDRTAPAAPTGLAATPGNSQNIITWNASPASDLDKYILYGGTTINPTTVIQSIPAGTLTYTHTGLTNGIGYFYRISAADLTGNEGAKSGNIVSAPKGAQTITFNPLAASVYGAAPITLTATSSSALTVTYSSSNTAVATVLGSTVTILSAGTTTITASQTGSGSYLAATPVTQDLVVNKKDIAVTAIAENKIYGAADPVLTYTFSPALIGIDTFTGALNRAAGENIGNYAIGQGTLALNNNYNITFTSADLNITAKQVTVTAAAKTKIFTAPDPALSYTFSPALIGTDLFTGNLNRAPGENVGTYAIGQGNLSLGTNYQITYIPANLIITSQAITVTATAKTKVYGQVDPALTYTFSPALNGTDIFTGSLTRVTGENIGNYTITQGSLALSNNYTLNYTTADLSITKKTLNVTATVGNKEYGTTDPVLAYTFSPVLIGTDTFTGSLDRATGENIGNYAIGQGTLALSNNYTLAFTGANFNITKKTVNVTVVAKTKVYGTADPAFTYTFSPALIGTDLFTGSLTRVAGENIGNYAITQGTLVLNSNYTLAFTSADLNITAKPVTVTATAKTKIFTAADPAFTYTFNPALIGTDLFTGSLNRAPGEDVGTYAIGQGNLSLGTNYQITYIPANLTITSQAITVTATAKTKVYGQVDPALTYTFSPALNGTDIFTGSLTRVAGENIGNYAITQGTLALSNNYTLNYTTADLSITKKTVNITATAGNKEYGTTDPVLAYTFSPVLIGTDTFTGSLDRATGENIGNYAIGQGTLALSNNYTLAFTAANFSITKKTVNVTVVAKTKVYGAADPVFTYTFSPALIGTDLFTGSLTRVTGENIGNYAITQGTLALNSNYTLAFTSADLNITAKPVTVTAAAKTKIFTAPDPVLSYTFSPALIGTDLFTGNLNRAPGENVGTYAIGQGNLSLGTNYQITYIPANLTITSQTITVTATTKTKVYGQVDPALTYTFSPALNGTDTFTGNLTRTAGENIGNYAITQGTLALSNNYTLNYTTADLSITKKTVNITATAGNKEYGTTDPAFAYTFSPALIGTDVFTGSLDRATGENIGIYAIGQGTLALSNNYTLAFTTANFSITKKTVNVTVVAKTKMYGETDPAFTYTFSPVLIGTDTFTGSLNRAPGENIGYYAITQGTLALNSNYTLAFTSADLNITTKALTVNAVIKTKVYGTVDPALTYTVSPALIGTDTFTGNLDRAPGENIGSYAITQGTVTAGPNYVITYNPANLNITAKTLTVTAVAKTKTYGDVDPALTYTFSPALIGTDAFTGSLTRTPGENIGNYAITQGTVTAGPNYQITYTPANLSIGTKTISVTATAVTKTYGTADPALTYTFIPALIGTDTFTGSLSRVPGENIGTYAINKGTLALSGNYTLNYTSANLTIGKKTVTVNATTQTKVYGTTDPALTYTFAPALITGDSFSGSLNRVAGENVGTYSINQGTLTLSGNYILNYTSADLTIGNKTIIVTADAKTKIFTAADPAFTYTFNPALIGTDAFTGNLNRAAGEAVGTYAIGQGNLSLGTNYQITYVPANLTITSQTITVTATATTKVYGDTDPALTYTFSPALNGTDTFTGSLERVAGENVGTYSINQGTLALSGNYTLDYTSTNLTITKKTVVVNATAKNKTYGDADPALTYTFAPTLVTGDSFSGNLSRVAGENVGTYAINQGTLTLSGNYILDYTSADLTIGNKTVTVTATSQTKVYGTTDPELTYTFAPTLVGADAFTGVLTRAAGEDVGTYAIGQGSLSAGANYTITYVGNDFTITKADQTITWNQTLESGCDGETTIVLTATSSSGLPVNYTSSNTDIATVSNSLLTFKDYGSATITASQAGNNNYNAATVVVLPIVNSQPNLIRKQFEDVIFFDNSSKNFESYTWYKNGVLVPNQTNQFYKENGDLNGTYHAVAVKLDGTLITTCPLTLSPTAEEEYIKLVPNPVKPNANYELLTNVSSSRLENARVEVYSIGGVLMENKTTNQSTVTLEAPTVEGIYIVKMTLTNGKYFTKNILVKN</sequence>
<feature type="domain" description="MBG" evidence="2">
    <location>
        <begin position="2224"/>
        <end position="2293"/>
    </location>
</feature>
<feature type="domain" description="MBG" evidence="2">
    <location>
        <begin position="2452"/>
        <end position="2522"/>
    </location>
</feature>
<dbReference type="NCBIfam" id="TIGR04183">
    <property type="entry name" value="Por_Secre_tail"/>
    <property type="match status" value="1"/>
</dbReference>
<keyword evidence="4" id="KW-1185">Reference proteome</keyword>
<dbReference type="OrthoDB" id="9805017at2"/>
<feature type="domain" description="MBG" evidence="2">
    <location>
        <begin position="2528"/>
        <end position="2598"/>
    </location>
</feature>
<feature type="domain" description="MBG" evidence="2">
    <location>
        <begin position="1237"/>
        <end position="1305"/>
    </location>
</feature>
<dbReference type="SUPFAM" id="SSF49373">
    <property type="entry name" value="Invasin/intimin cell-adhesion fragments"/>
    <property type="match status" value="2"/>
</dbReference>
<feature type="domain" description="MBG" evidence="2">
    <location>
        <begin position="1388"/>
        <end position="1457"/>
    </location>
</feature>
<protein>
    <submittedName>
        <fullName evidence="3">T9SS type A sorting domain-containing protein</fullName>
    </submittedName>
</protein>
<feature type="domain" description="MBG" evidence="2">
    <location>
        <begin position="1541"/>
        <end position="1609"/>
    </location>
</feature>
<dbReference type="SUPFAM" id="SSF49265">
    <property type="entry name" value="Fibronectin type III"/>
    <property type="match status" value="1"/>
</dbReference>
<feature type="domain" description="MBG" evidence="2">
    <location>
        <begin position="1920"/>
        <end position="1990"/>
    </location>
</feature>
<gene>
    <name evidence="3" type="ORF">EPI11_05350</name>
</gene>
<name>A0A3S3QSX8_9FLAO</name>
<dbReference type="InterPro" id="IPR008964">
    <property type="entry name" value="Invasin/intimin_cell_adhesion"/>
</dbReference>
<feature type="domain" description="MBG" evidence="2">
    <location>
        <begin position="1845"/>
        <end position="1913"/>
    </location>
</feature>
<evidence type="ECO:0000313" key="4">
    <source>
        <dbReference type="Proteomes" id="UP000287527"/>
    </source>
</evidence>
<dbReference type="Pfam" id="PF18676">
    <property type="entry name" value="MBG_2"/>
    <property type="match status" value="21"/>
</dbReference>
<feature type="domain" description="MBG" evidence="2">
    <location>
        <begin position="1616"/>
        <end position="1686"/>
    </location>
</feature>
<dbReference type="InterPro" id="IPR036116">
    <property type="entry name" value="FN3_sf"/>
</dbReference>
<accession>A0A3S3QSX8</accession>
<feature type="domain" description="MBG" evidence="2">
    <location>
        <begin position="2376"/>
        <end position="2446"/>
    </location>
</feature>
<evidence type="ECO:0000256" key="1">
    <source>
        <dbReference type="ARBA" id="ARBA00022729"/>
    </source>
</evidence>
<dbReference type="Gene3D" id="2.60.40.10">
    <property type="entry name" value="Immunoglobulins"/>
    <property type="match status" value="1"/>
</dbReference>
<evidence type="ECO:0000313" key="3">
    <source>
        <dbReference type="EMBL" id="RWX01385.1"/>
    </source>
</evidence>
<feature type="domain" description="MBG" evidence="2">
    <location>
        <begin position="2149"/>
        <end position="2217"/>
    </location>
</feature>
<dbReference type="InterPro" id="IPR041286">
    <property type="entry name" value="MBG_2"/>
</dbReference>
<dbReference type="InterPro" id="IPR013783">
    <property type="entry name" value="Ig-like_fold"/>
</dbReference>
<feature type="domain" description="MBG" evidence="2">
    <location>
        <begin position="1464"/>
        <end position="1533"/>
    </location>
</feature>
<feature type="domain" description="MBG" evidence="2">
    <location>
        <begin position="2604"/>
        <end position="2674"/>
    </location>
</feature>
<reference evidence="3 4" key="1">
    <citation type="submission" date="2019-01" db="EMBL/GenBank/DDBJ databases">
        <title>Flavobacterium sp. nov.,isolated from freshwater.</title>
        <authorList>
            <person name="Zhang R."/>
            <person name="Du Z.-J."/>
        </authorList>
    </citation>
    <scope>NUCLEOTIDE SEQUENCE [LARGE SCALE GENOMIC DNA]</scope>
    <source>
        <strain evidence="3 4">1E403</strain>
    </source>
</reference>
<dbReference type="Proteomes" id="UP000287527">
    <property type="component" value="Unassembled WGS sequence"/>
</dbReference>
<keyword evidence="1" id="KW-0732">Signal</keyword>
<comment type="caution">
    <text evidence="3">The sequence shown here is derived from an EMBL/GenBank/DDBJ whole genome shotgun (WGS) entry which is preliminary data.</text>
</comment>
<feature type="domain" description="MBG" evidence="2">
    <location>
        <begin position="1312"/>
        <end position="1381"/>
    </location>
</feature>
<feature type="domain" description="MBG" evidence="2">
    <location>
        <begin position="1996"/>
        <end position="2065"/>
    </location>
</feature>
<dbReference type="RefSeq" id="WP_128388922.1">
    <property type="nucleotide sequence ID" value="NZ_SBII01000003.1"/>
</dbReference>
<evidence type="ECO:0000259" key="2">
    <source>
        <dbReference type="Pfam" id="PF18676"/>
    </source>
</evidence>
<proteinExistence type="predicted"/>
<feature type="domain" description="MBG" evidence="2">
    <location>
        <begin position="2756"/>
        <end position="2826"/>
    </location>
</feature>
<feature type="domain" description="MBG" evidence="2">
    <location>
        <begin position="2073"/>
        <end position="2142"/>
    </location>
</feature>
<feature type="domain" description="MBG" evidence="2">
    <location>
        <begin position="1692"/>
        <end position="1761"/>
    </location>
</feature>
<dbReference type="Gene3D" id="3.30.160.710">
    <property type="match status" value="2"/>
</dbReference>
<dbReference type="Gene3D" id="2.60.40.1080">
    <property type="match status" value="2"/>
</dbReference>
<dbReference type="EMBL" id="SBII01000003">
    <property type="protein sequence ID" value="RWX01385.1"/>
    <property type="molecule type" value="Genomic_DNA"/>
</dbReference>
<feature type="domain" description="MBG" evidence="2">
    <location>
        <begin position="2681"/>
        <end position="2750"/>
    </location>
</feature>
<dbReference type="InterPro" id="IPR026444">
    <property type="entry name" value="Secre_tail"/>
</dbReference>
<feature type="domain" description="MBG" evidence="2">
    <location>
        <begin position="1769"/>
        <end position="1838"/>
    </location>
</feature>
<feature type="domain" description="MBG" evidence="2">
    <location>
        <begin position="2300"/>
        <end position="2370"/>
    </location>
</feature>
<organism evidence="3 4">
    <name type="scientific">Flavobacterium cerinum</name>
    <dbReference type="NCBI Taxonomy" id="2502784"/>
    <lineage>
        <taxon>Bacteria</taxon>
        <taxon>Pseudomonadati</taxon>
        <taxon>Bacteroidota</taxon>
        <taxon>Flavobacteriia</taxon>
        <taxon>Flavobacteriales</taxon>
        <taxon>Flavobacteriaceae</taxon>
        <taxon>Flavobacterium</taxon>
    </lineage>
</organism>